<name>A0A4U6XVH8_9PEZI</name>
<gene>
    <name evidence="2" type="ORF">CTA1_3145</name>
</gene>
<keyword evidence="3" id="KW-1185">Reference proteome</keyword>
<dbReference type="EMBL" id="PJEX01000002">
    <property type="protein sequence ID" value="TKW60073.1"/>
    <property type="molecule type" value="Genomic_DNA"/>
</dbReference>
<dbReference type="Proteomes" id="UP000310108">
    <property type="component" value="Unassembled WGS sequence"/>
</dbReference>
<organism evidence="2 3">
    <name type="scientific">Colletotrichum tanaceti</name>
    <dbReference type="NCBI Taxonomy" id="1306861"/>
    <lineage>
        <taxon>Eukaryota</taxon>
        <taxon>Fungi</taxon>
        <taxon>Dikarya</taxon>
        <taxon>Ascomycota</taxon>
        <taxon>Pezizomycotina</taxon>
        <taxon>Sordariomycetes</taxon>
        <taxon>Hypocreomycetidae</taxon>
        <taxon>Glomerellales</taxon>
        <taxon>Glomerellaceae</taxon>
        <taxon>Colletotrichum</taxon>
        <taxon>Colletotrichum destructivum species complex</taxon>
    </lineage>
</organism>
<dbReference type="Pfam" id="PF20516">
    <property type="entry name" value="PDDEXK_12"/>
    <property type="match status" value="1"/>
</dbReference>
<proteinExistence type="predicted"/>
<evidence type="ECO:0000313" key="3">
    <source>
        <dbReference type="Proteomes" id="UP000310108"/>
    </source>
</evidence>
<dbReference type="STRING" id="1306861.A0A4U6XVH8"/>
<sequence>MPGDSVSQASSSSAALSSASGRSIKSSNRQLMALKLSPSLLLEFGVFKHLDRTEVDSLPAGMQRMLDMRARLYGFSAGQHIVLRTHKKFVNKRTPDALLVGDAMFFEEDAEMERLGPIPNVELLKDIVESTDVCDAKQASKAIWHGEVHHKLLQAALRPKPNATKGRPVNVAITTSATVDRSICRTGPTKMIDFAMYIDPDTDDCRQLAGADVENKMRALRQRSGTDTANSTRYFFLRNKPVSVSIETKRSEGFETAILQMGTWHAAQWNFLEGVAGSSPYPGPEFLPGLIVVGDEWYFVASTRQGEKTVRRDPLVSISPTPFLHFSFLPLNSLLHFVIRSLPTC</sequence>
<reference evidence="2 3" key="1">
    <citation type="journal article" date="2019" name="PLoS ONE">
        <title>Comparative genome analysis indicates high evolutionary potential of pathogenicity genes in Colletotrichum tanaceti.</title>
        <authorList>
            <person name="Lelwala R.V."/>
            <person name="Korhonen P.K."/>
            <person name="Young N.D."/>
            <person name="Scott J.B."/>
            <person name="Ades P.A."/>
            <person name="Gasser R.B."/>
            <person name="Taylor P.W.J."/>
        </authorList>
    </citation>
    <scope>NUCLEOTIDE SEQUENCE [LARGE SCALE GENOMIC DNA]</scope>
    <source>
        <strain evidence="2">BRIP57314</strain>
    </source>
</reference>
<protein>
    <recommendedName>
        <fullName evidence="1">PD-(D/E)XK nuclease-like domain-containing protein</fullName>
    </recommendedName>
</protein>
<feature type="domain" description="PD-(D/E)XK nuclease-like" evidence="1">
    <location>
        <begin position="102"/>
        <end position="307"/>
    </location>
</feature>
<evidence type="ECO:0000259" key="1">
    <source>
        <dbReference type="Pfam" id="PF20516"/>
    </source>
</evidence>
<comment type="caution">
    <text evidence="2">The sequence shown here is derived from an EMBL/GenBank/DDBJ whole genome shotgun (WGS) entry which is preliminary data.</text>
</comment>
<accession>A0A4U6XVH8</accession>
<dbReference type="AlphaFoldDB" id="A0A4U6XVH8"/>
<dbReference type="InterPro" id="IPR046797">
    <property type="entry name" value="PDDEXK_12"/>
</dbReference>
<evidence type="ECO:0000313" key="2">
    <source>
        <dbReference type="EMBL" id="TKW60073.1"/>
    </source>
</evidence>